<sequence length="74" mass="7919">MLPFGHVIPPSGGVWDACAARGKVGPVMGLRPLLGPPCIPPEAPPKTGFPNFIVWRGQRGHSYGSFLLSLRSLR</sequence>
<organism evidence="1">
    <name type="scientific">uncultured Desulfovibrio sp</name>
    <dbReference type="NCBI Taxonomy" id="167968"/>
    <lineage>
        <taxon>Bacteria</taxon>
        <taxon>Pseudomonadati</taxon>
        <taxon>Thermodesulfobacteriota</taxon>
        <taxon>Desulfovibrionia</taxon>
        <taxon>Desulfovibrionales</taxon>
        <taxon>Desulfovibrionaceae</taxon>
        <taxon>Desulfovibrio</taxon>
        <taxon>environmental samples</taxon>
    </lineage>
</organism>
<gene>
    <name evidence="1" type="ORF">KM92DES2_12510</name>
</gene>
<accession>A0A212KA10</accession>
<name>A0A212KA10_9BACT</name>
<proteinExistence type="predicted"/>
<protein>
    <submittedName>
        <fullName evidence="1">Uncharacterized protein</fullName>
    </submittedName>
</protein>
<dbReference type="EMBL" id="FLUP01000001">
    <property type="protein sequence ID" value="SBW08533.1"/>
    <property type="molecule type" value="Genomic_DNA"/>
</dbReference>
<reference evidence="1" key="1">
    <citation type="submission" date="2016-04" db="EMBL/GenBank/DDBJ databases">
        <authorList>
            <person name="Evans L.H."/>
            <person name="Alamgir A."/>
            <person name="Owens N."/>
            <person name="Weber N.D."/>
            <person name="Virtaneva K."/>
            <person name="Barbian K."/>
            <person name="Babar A."/>
            <person name="Rosenke K."/>
        </authorList>
    </citation>
    <scope>NUCLEOTIDE SEQUENCE</scope>
    <source>
        <strain evidence="1">92-2</strain>
    </source>
</reference>
<evidence type="ECO:0000313" key="1">
    <source>
        <dbReference type="EMBL" id="SBW08533.1"/>
    </source>
</evidence>
<dbReference type="AlphaFoldDB" id="A0A212KA10"/>